<evidence type="ECO:0000256" key="9">
    <source>
        <dbReference type="ARBA" id="ARBA00030757"/>
    </source>
</evidence>
<evidence type="ECO:0000256" key="6">
    <source>
        <dbReference type="ARBA" id="ARBA00022603"/>
    </source>
</evidence>
<dbReference type="Gene3D" id="3.40.50.150">
    <property type="entry name" value="Vaccinia Virus protein VP39"/>
    <property type="match status" value="1"/>
</dbReference>
<dbReference type="GO" id="GO:0032259">
    <property type="term" value="P:methylation"/>
    <property type="evidence" value="ECO:0007669"/>
    <property type="project" value="UniProtKB-KW"/>
</dbReference>
<keyword evidence="5" id="KW-0963">Cytoplasm</keyword>
<dbReference type="PANTHER" id="PTHR11579:SF0">
    <property type="entry name" value="PROTEIN-L-ISOASPARTATE(D-ASPARTATE) O-METHYLTRANSFERASE"/>
    <property type="match status" value="1"/>
</dbReference>
<comment type="caution">
    <text evidence="12">The sequence shown here is derived from an EMBL/GenBank/DDBJ whole genome shotgun (WGS) entry which is preliminary data.</text>
</comment>
<evidence type="ECO:0000256" key="3">
    <source>
        <dbReference type="ARBA" id="ARBA00011890"/>
    </source>
</evidence>
<dbReference type="EC" id="2.1.1.77" evidence="3"/>
<evidence type="ECO:0000256" key="7">
    <source>
        <dbReference type="ARBA" id="ARBA00022679"/>
    </source>
</evidence>
<dbReference type="InterPro" id="IPR029063">
    <property type="entry name" value="SAM-dependent_MTases_sf"/>
</dbReference>
<dbReference type="InterPro" id="IPR000682">
    <property type="entry name" value="PCMT"/>
</dbReference>
<evidence type="ECO:0000256" key="5">
    <source>
        <dbReference type="ARBA" id="ARBA00022490"/>
    </source>
</evidence>
<dbReference type="PANTHER" id="PTHR11579">
    <property type="entry name" value="PROTEIN-L-ISOASPARTATE O-METHYLTRANSFERASE"/>
    <property type="match status" value="1"/>
</dbReference>
<sequence>MTAEDLGGRRAQLDAVMERRGVWPEDSPWVRRAMVELPRDAFAPDRLWRWGGQEYVPVDRGTDPAAWAGELYADPDAAAVTQVTGGLPSSSLSAPGVVADMLDSLVLEPGHRVWDIGTGQGWTAALAAWRAGAGLVVSTEIDEGLAAFARGRLAAAGIDAVVLVANGTCGVAPGGPFDRVHVTYAVETLPFEWIEAVRPGGRIVYPWGRLGHVALTVAADGRSATGWVQGLGQFMADRSGPVPASADFDGYAGVRGTGSPGTERIVERDLAPLGDDWDLRFAVRVAVPDAVVITGRDEDGTSAWVHDGCSSWAALSARGDGTAVLHQGGPRCVGDEILTAWSDWEARGRPTPYDYGITVTRFDQWVWLGNPDGVRWPVGGLSPARR</sequence>
<dbReference type="EMBL" id="WBOF01000003">
    <property type="protein sequence ID" value="MQS16738.1"/>
    <property type="molecule type" value="Genomic_DNA"/>
</dbReference>
<proteinExistence type="inferred from homology"/>
<dbReference type="AlphaFoldDB" id="A0A6N7L2K3"/>
<dbReference type="CDD" id="cd02440">
    <property type="entry name" value="AdoMet_MTases"/>
    <property type="match status" value="1"/>
</dbReference>
<protein>
    <recommendedName>
        <fullName evidence="4">Protein-L-isoaspartate O-methyltransferase</fullName>
        <ecNumber evidence="3">2.1.1.77</ecNumber>
    </recommendedName>
    <alternativeName>
        <fullName evidence="11">L-isoaspartyl protein carboxyl methyltransferase</fullName>
    </alternativeName>
    <alternativeName>
        <fullName evidence="9">Protein L-isoaspartyl methyltransferase</fullName>
    </alternativeName>
    <alternativeName>
        <fullName evidence="10">Protein-beta-aspartate methyltransferase</fullName>
    </alternativeName>
</protein>
<reference evidence="12 13" key="1">
    <citation type="submission" date="2019-09" db="EMBL/GenBank/DDBJ databases">
        <title>Genome Sequences of Streptomyces kaniharaensis ATCC 21070.</title>
        <authorList>
            <person name="Zhu W."/>
            <person name="De Crecy-Lagard V."/>
            <person name="Richards N.G."/>
        </authorList>
    </citation>
    <scope>NUCLEOTIDE SEQUENCE [LARGE SCALE GENOMIC DNA]</scope>
    <source>
        <strain evidence="12 13">SF-557</strain>
    </source>
</reference>
<gene>
    <name evidence="12" type="ORF">F7Q99_32255</name>
</gene>
<comment type="similarity">
    <text evidence="2">Belongs to the methyltransferase superfamily. L-isoaspartyl/D-aspartyl protein methyltransferase family.</text>
</comment>
<dbReference type="Proteomes" id="UP000450000">
    <property type="component" value="Unassembled WGS sequence"/>
</dbReference>
<evidence type="ECO:0000256" key="1">
    <source>
        <dbReference type="ARBA" id="ARBA00004496"/>
    </source>
</evidence>
<dbReference type="GO" id="GO:0004719">
    <property type="term" value="F:protein-L-isoaspartate (D-aspartate) O-methyltransferase activity"/>
    <property type="evidence" value="ECO:0007669"/>
    <property type="project" value="UniProtKB-EC"/>
</dbReference>
<keyword evidence="7 12" id="KW-0808">Transferase</keyword>
<evidence type="ECO:0000256" key="10">
    <source>
        <dbReference type="ARBA" id="ARBA00031323"/>
    </source>
</evidence>
<keyword evidence="6 12" id="KW-0489">Methyltransferase</keyword>
<evidence type="ECO:0000256" key="2">
    <source>
        <dbReference type="ARBA" id="ARBA00005369"/>
    </source>
</evidence>
<keyword evidence="13" id="KW-1185">Reference proteome</keyword>
<evidence type="ECO:0000313" key="12">
    <source>
        <dbReference type="EMBL" id="MQS16738.1"/>
    </source>
</evidence>
<evidence type="ECO:0000256" key="4">
    <source>
        <dbReference type="ARBA" id="ARBA00013346"/>
    </source>
</evidence>
<evidence type="ECO:0000256" key="11">
    <source>
        <dbReference type="ARBA" id="ARBA00031350"/>
    </source>
</evidence>
<evidence type="ECO:0000256" key="8">
    <source>
        <dbReference type="ARBA" id="ARBA00022691"/>
    </source>
</evidence>
<comment type="subcellular location">
    <subcellularLocation>
        <location evidence="1">Cytoplasm</location>
    </subcellularLocation>
</comment>
<dbReference type="GO" id="GO:0005737">
    <property type="term" value="C:cytoplasm"/>
    <property type="evidence" value="ECO:0007669"/>
    <property type="project" value="UniProtKB-SubCell"/>
</dbReference>
<keyword evidence="8" id="KW-0949">S-adenosyl-L-methionine</keyword>
<dbReference type="SUPFAM" id="SSF53335">
    <property type="entry name" value="S-adenosyl-L-methionine-dependent methyltransferases"/>
    <property type="match status" value="1"/>
</dbReference>
<name>A0A6N7L2K3_9ACTN</name>
<organism evidence="12 13">
    <name type="scientific">Streptomyces kaniharaensis</name>
    <dbReference type="NCBI Taxonomy" id="212423"/>
    <lineage>
        <taxon>Bacteria</taxon>
        <taxon>Bacillati</taxon>
        <taxon>Actinomycetota</taxon>
        <taxon>Actinomycetes</taxon>
        <taxon>Kitasatosporales</taxon>
        <taxon>Streptomycetaceae</taxon>
        <taxon>Streptomyces</taxon>
    </lineage>
</organism>
<evidence type="ECO:0000313" key="13">
    <source>
        <dbReference type="Proteomes" id="UP000450000"/>
    </source>
</evidence>
<dbReference type="Pfam" id="PF01135">
    <property type="entry name" value="PCMT"/>
    <property type="match status" value="1"/>
</dbReference>
<accession>A0A6N7L2K3</accession>